<comment type="caution">
    <text evidence="1">The sequence shown here is derived from an EMBL/GenBank/DDBJ whole genome shotgun (WGS) entry which is preliminary data.</text>
</comment>
<proteinExistence type="predicted"/>
<dbReference type="AlphaFoldDB" id="A0A2T0VHR8"/>
<dbReference type="PANTHER" id="PTHR30469">
    <property type="entry name" value="MULTIDRUG RESISTANCE PROTEIN MDTA"/>
    <property type="match status" value="1"/>
</dbReference>
<evidence type="ECO:0008006" key="3">
    <source>
        <dbReference type="Google" id="ProtNLM"/>
    </source>
</evidence>
<dbReference type="EMBL" id="PVTL01000002">
    <property type="protein sequence ID" value="PRY69711.1"/>
    <property type="molecule type" value="Genomic_DNA"/>
</dbReference>
<dbReference type="Gene3D" id="2.40.50.100">
    <property type="match status" value="1"/>
</dbReference>
<gene>
    <name evidence="1" type="ORF">B0I08_102388</name>
</gene>
<dbReference type="GO" id="GO:0015562">
    <property type="term" value="F:efflux transmembrane transporter activity"/>
    <property type="evidence" value="ECO:0007669"/>
    <property type="project" value="TreeGrafter"/>
</dbReference>
<name>A0A2T0VHR8_9MICO</name>
<sequence>MGVTRKWVFPIVRILIFVAIAAALVKIAFFADPTLDSEAQVPTGAVVEPQVAASIGTILNDVKVQGTVTADEARPIKATLAGEVTEIIAPVGTTVAVDDKVFVIRQPNEQVVREDGTLAPVTYKTAVVRAPAAGVISSLTVIKGQTVAVGDESGQVAPPSFNVSASLAPDQLYRLLNQPTEATVTVIGGPAPFVCGSLTISTALSGAAPADSSADSASAPATGTTVRCAVPAEVKVFNGLQAEMSIPGGSAENILMVPVTSVEGIAQSGNVYMTLPDGSTEVRPVVLGINDGENVHVVSGLAEGDMVLQFVPGAPAAETEVPPGCVDLGGGAFSCEG</sequence>
<keyword evidence="2" id="KW-1185">Reference proteome</keyword>
<dbReference type="GO" id="GO:1990281">
    <property type="term" value="C:efflux pump complex"/>
    <property type="evidence" value="ECO:0007669"/>
    <property type="project" value="TreeGrafter"/>
</dbReference>
<dbReference type="Gene3D" id="2.40.420.20">
    <property type="match status" value="1"/>
</dbReference>
<accession>A0A2T0VHR8</accession>
<dbReference type="Proteomes" id="UP000237983">
    <property type="component" value="Unassembled WGS sequence"/>
</dbReference>
<organism evidence="1 2">
    <name type="scientific">Glaciihabitans tibetensis</name>
    <dbReference type="NCBI Taxonomy" id="1266600"/>
    <lineage>
        <taxon>Bacteria</taxon>
        <taxon>Bacillati</taxon>
        <taxon>Actinomycetota</taxon>
        <taxon>Actinomycetes</taxon>
        <taxon>Micrococcales</taxon>
        <taxon>Microbacteriaceae</taxon>
        <taxon>Glaciihabitans</taxon>
    </lineage>
</organism>
<dbReference type="PANTHER" id="PTHR30469:SF33">
    <property type="entry name" value="SLR1207 PROTEIN"/>
    <property type="match status" value="1"/>
</dbReference>
<evidence type="ECO:0000313" key="1">
    <source>
        <dbReference type="EMBL" id="PRY69711.1"/>
    </source>
</evidence>
<evidence type="ECO:0000313" key="2">
    <source>
        <dbReference type="Proteomes" id="UP000237983"/>
    </source>
</evidence>
<protein>
    <recommendedName>
        <fullName evidence="3">Multidrug efflux pump subunit AcrA (Membrane-fusion protein)</fullName>
    </recommendedName>
</protein>
<reference evidence="1 2" key="1">
    <citation type="submission" date="2018-03" db="EMBL/GenBank/DDBJ databases">
        <title>Genomic Encyclopedia of Type Strains, Phase III (KMG-III): the genomes of soil and plant-associated and newly described type strains.</title>
        <authorList>
            <person name="Whitman W."/>
        </authorList>
    </citation>
    <scope>NUCLEOTIDE SEQUENCE [LARGE SCALE GENOMIC DNA]</scope>
    <source>
        <strain evidence="1 2">CGMCC 1.12484</strain>
    </source>
</reference>